<accession>A0A2I6U1X2</accession>
<name>A0A2I6U1X2_POPTR</name>
<keyword evidence="2 7" id="KW-0378">Hydrolase</keyword>
<dbReference type="EMBL" id="KY399406">
    <property type="protein sequence ID" value="AUO68302.1"/>
    <property type="molecule type" value="mRNA"/>
</dbReference>
<dbReference type="Pfam" id="PF00232">
    <property type="entry name" value="Glyco_hydro_1"/>
    <property type="match status" value="1"/>
</dbReference>
<evidence type="ECO:0000313" key="7">
    <source>
        <dbReference type="EMBL" id="AUO68302.1"/>
    </source>
</evidence>
<evidence type="ECO:0000256" key="3">
    <source>
        <dbReference type="PROSITE-ProRule" id="PRU10055"/>
    </source>
</evidence>
<dbReference type="InterPro" id="IPR001360">
    <property type="entry name" value="Glyco_hydro_1"/>
</dbReference>
<dbReference type="PANTHER" id="PTHR10353:SF323">
    <property type="entry name" value="LINAMARASE"/>
    <property type="match status" value="1"/>
</dbReference>
<dbReference type="PROSITE" id="PS00572">
    <property type="entry name" value="GLYCOSYL_HYDROL_F1_1"/>
    <property type="match status" value="1"/>
</dbReference>
<organism evidence="7">
    <name type="scientific">Populus trichocarpa</name>
    <name type="common">Western balsam poplar</name>
    <name type="synonym">Populus balsamifera subsp. trichocarpa</name>
    <dbReference type="NCBI Taxonomy" id="3694"/>
    <lineage>
        <taxon>Eukaryota</taxon>
        <taxon>Viridiplantae</taxon>
        <taxon>Streptophyta</taxon>
        <taxon>Embryophyta</taxon>
        <taxon>Tracheophyta</taxon>
        <taxon>Spermatophyta</taxon>
        <taxon>Magnoliopsida</taxon>
        <taxon>eudicotyledons</taxon>
        <taxon>Gunneridae</taxon>
        <taxon>Pentapetalae</taxon>
        <taxon>rosids</taxon>
        <taxon>fabids</taxon>
        <taxon>Malpighiales</taxon>
        <taxon>Salicaceae</taxon>
        <taxon>Saliceae</taxon>
        <taxon>Populus</taxon>
    </lineage>
</organism>
<dbReference type="GO" id="GO:0005975">
    <property type="term" value="P:carbohydrate metabolic process"/>
    <property type="evidence" value="ECO:0007669"/>
    <property type="project" value="InterPro"/>
</dbReference>
<comment type="similarity">
    <text evidence="1 4">Belongs to the glycosyl hydrolase 1 family.</text>
</comment>
<dbReference type="InterPro" id="IPR017853">
    <property type="entry name" value="GH"/>
</dbReference>
<sequence>MAIREMSLLLGFLVLLSSLAPTMPMTYVNCTIPHDPTFSRNSFPGGFVFGTGSAAYQYEGHANKSNRGPSIWDTFTHDYPARIKDHSTGDVAIDFYDLYKDDIRKMKDMHMDAFRFSISWTRMIPSGQVQWGINDEGIEFYNNLIDEIILNGLVPYATLFHWDTPQALFDKYGGFLSENIVNDFRDFADLCFQSFGDRVKHWFTLNEPDTYSVHGFDSGVGAPGRCSAWVDKACQAGDSATEPYIVTHNLLRSHAAAVKLYREKYQEQQNGKIGITLCSFWYEPYSETPADYEAVQRILDFNLGWHLSPITYGDYPRSMRSLVGDRLPNFTAQETSDLRGSYDILGLNYYGAYYAKNLTRVDPDPTHLRYATDSHVNVTGEKNGKLIGPQAASPWLYVYPKGIRYLLNYTKDQYRNPTIYITENGVSDFNNGSQISLKTALNDTCRAKYYHDHLKNVLRSIENHGTIVKGYFAWTFADDFEWPNGYTIRFGLYYTDYQHNLHRYPKRSVQWFTNFLKGYKWNKEPLSSSPLRFSSSAPSDRQYLDE</sequence>
<feature type="compositionally biased region" description="Low complexity" evidence="5">
    <location>
        <begin position="527"/>
        <end position="539"/>
    </location>
</feature>
<feature type="chain" id="PRO_5014470669" evidence="6">
    <location>
        <begin position="25"/>
        <end position="546"/>
    </location>
</feature>
<evidence type="ECO:0000256" key="2">
    <source>
        <dbReference type="ARBA" id="ARBA00022801"/>
    </source>
</evidence>
<protein>
    <submittedName>
        <fullName evidence="7">Putative glycoside hydrolase</fullName>
    </submittedName>
</protein>
<evidence type="ECO:0000256" key="6">
    <source>
        <dbReference type="SAM" id="SignalP"/>
    </source>
</evidence>
<dbReference type="AlphaFoldDB" id="A0A2I6U1X2"/>
<feature type="signal peptide" evidence="6">
    <location>
        <begin position="1"/>
        <end position="24"/>
    </location>
</feature>
<dbReference type="PANTHER" id="PTHR10353">
    <property type="entry name" value="GLYCOSYL HYDROLASE"/>
    <property type="match status" value="1"/>
</dbReference>
<evidence type="ECO:0000256" key="1">
    <source>
        <dbReference type="ARBA" id="ARBA00010838"/>
    </source>
</evidence>
<dbReference type="GO" id="GO:0004553">
    <property type="term" value="F:hydrolase activity, hydrolyzing O-glycosyl compounds"/>
    <property type="evidence" value="ECO:0007669"/>
    <property type="project" value="InterPro"/>
</dbReference>
<reference evidence="7" key="1">
    <citation type="submission" date="2016-12" db="EMBL/GenBank/DDBJ databases">
        <title>Functional divergence of Populus glycoside hydrolase 1 gene family.</title>
        <authorList>
            <person name="Han X."/>
        </authorList>
    </citation>
    <scope>NUCLEOTIDE SEQUENCE</scope>
</reference>
<feature type="active site" description="Nucleophile" evidence="3">
    <location>
        <position position="423"/>
    </location>
</feature>
<feature type="region of interest" description="Disordered" evidence="5">
    <location>
        <begin position="527"/>
        <end position="546"/>
    </location>
</feature>
<proteinExistence type="evidence at transcript level"/>
<evidence type="ECO:0000256" key="4">
    <source>
        <dbReference type="RuleBase" id="RU003690"/>
    </source>
</evidence>
<dbReference type="Gene3D" id="3.20.20.80">
    <property type="entry name" value="Glycosidases"/>
    <property type="match status" value="1"/>
</dbReference>
<keyword evidence="6" id="KW-0732">Signal</keyword>
<dbReference type="SUPFAM" id="SSF51445">
    <property type="entry name" value="(Trans)glycosidases"/>
    <property type="match status" value="1"/>
</dbReference>
<dbReference type="FunFam" id="3.20.20.80:FF:000022">
    <property type="entry name" value="Beta-glucosidase 11"/>
    <property type="match status" value="1"/>
</dbReference>
<evidence type="ECO:0000256" key="5">
    <source>
        <dbReference type="SAM" id="MobiDB-lite"/>
    </source>
</evidence>
<dbReference type="PRINTS" id="PR00131">
    <property type="entry name" value="GLHYDRLASE1"/>
</dbReference>
<dbReference type="InterPro" id="IPR018120">
    <property type="entry name" value="Glyco_hydro_1_AS"/>
</dbReference>